<evidence type="ECO:0008006" key="3">
    <source>
        <dbReference type="Google" id="ProtNLM"/>
    </source>
</evidence>
<dbReference type="Proteomes" id="UP000242415">
    <property type="component" value="Unassembled WGS sequence"/>
</dbReference>
<dbReference type="STRING" id="405436.SAMN05444365_1069"/>
<evidence type="ECO:0000313" key="1">
    <source>
        <dbReference type="EMBL" id="SDZ14538.1"/>
    </source>
</evidence>
<keyword evidence="2" id="KW-1185">Reference proteome</keyword>
<gene>
    <name evidence="1" type="ORF">SAMN05444365_1069</name>
</gene>
<dbReference type="AlphaFoldDB" id="A0A1H3QNE4"/>
<accession>A0A1H3QNE4</accession>
<evidence type="ECO:0000313" key="2">
    <source>
        <dbReference type="Proteomes" id="UP000242415"/>
    </source>
</evidence>
<dbReference type="OrthoDB" id="883590at2"/>
<reference evidence="2" key="1">
    <citation type="submission" date="2016-10" db="EMBL/GenBank/DDBJ databases">
        <authorList>
            <person name="Varghese N."/>
            <person name="Submissions S."/>
        </authorList>
    </citation>
    <scope>NUCLEOTIDE SEQUENCE [LARGE SCALE GENOMIC DNA]</scope>
    <source>
        <strain evidence="2">DSM 45245</strain>
    </source>
</reference>
<dbReference type="EMBL" id="FNPH01000006">
    <property type="protein sequence ID" value="SDZ14538.1"/>
    <property type="molecule type" value="Genomic_DNA"/>
</dbReference>
<organism evidence="1 2">
    <name type="scientific">Micromonospora pattaloongensis</name>
    <dbReference type="NCBI Taxonomy" id="405436"/>
    <lineage>
        <taxon>Bacteria</taxon>
        <taxon>Bacillati</taxon>
        <taxon>Actinomycetota</taxon>
        <taxon>Actinomycetes</taxon>
        <taxon>Micromonosporales</taxon>
        <taxon>Micromonosporaceae</taxon>
        <taxon>Micromonospora</taxon>
    </lineage>
</organism>
<sequence>MTDTMTLWRPTGPKELDLVCASGWKAWPPRLPDQPIFYPVLNEQYAIMIARDWNVPASGVGYVTRFEVDLEFASRYPVQQVGGRDILELWVPAEELDEFNQHIVGLIEVVHAFRPGS</sequence>
<protein>
    <recommendedName>
        <fullName evidence="3">ADP-ribosylation/crystallin J1</fullName>
    </recommendedName>
</protein>
<name>A0A1H3QNE4_9ACTN</name>
<proteinExistence type="predicted"/>